<feature type="domain" description="ABC3 transporter permease C-terminal" evidence="7">
    <location>
        <begin position="35"/>
        <end position="152"/>
    </location>
</feature>
<protein>
    <recommendedName>
        <fullName evidence="7">ABC3 transporter permease C-terminal domain-containing protein</fullName>
    </recommendedName>
</protein>
<proteinExistence type="predicted"/>
<keyword evidence="5 6" id="KW-0472">Membrane</keyword>
<sequence>KSIVESDKSINIRLPKDSGQSLRRIIDNFSNFLNLVSVSAMIIAGIGISNTLLSFVNQRNISIAVKKSLGFSSNIIQLIYFYEILLILIFTSILAYCIGVMSPLLANDLIPKSFDIDLQTSFSFISYLNIFFIGLLVVLIFSIPSLYSISAIKAVALFRNTFQPVSLHFSAKNIFYLTLLVVVLVGYFVFQTEQQFFTLLYFMAFVVTIFIFYGVSRLLISLLKRSFDFSSNSYKIAYRNIVAKKSLAPIMTISLGIGLTLLLTLSFVANNLKHEISQSIPSMAPDMFFVSINKDEKDDLESFIKSIDPNVELEFSPMASASFVALNGTPIEEIVSGDNRSSWIVRGDRRISWLEKPNQDNPIVRG</sequence>
<evidence type="ECO:0000313" key="8">
    <source>
        <dbReference type="EMBL" id="SVC61611.1"/>
    </source>
</evidence>
<organism evidence="8">
    <name type="scientific">marine metagenome</name>
    <dbReference type="NCBI Taxonomy" id="408172"/>
    <lineage>
        <taxon>unclassified sequences</taxon>
        <taxon>metagenomes</taxon>
        <taxon>ecological metagenomes</taxon>
    </lineage>
</organism>
<dbReference type="InterPro" id="IPR038766">
    <property type="entry name" value="Membrane_comp_ABC_pdt"/>
</dbReference>
<name>A0A382NPV3_9ZZZZ</name>
<dbReference type="PANTHER" id="PTHR30287">
    <property type="entry name" value="MEMBRANE COMPONENT OF PREDICTED ABC SUPERFAMILY METABOLITE UPTAKE TRANSPORTER"/>
    <property type="match status" value="1"/>
</dbReference>
<dbReference type="EMBL" id="UINC01101077">
    <property type="protein sequence ID" value="SVC61611.1"/>
    <property type="molecule type" value="Genomic_DNA"/>
</dbReference>
<dbReference type="InterPro" id="IPR003838">
    <property type="entry name" value="ABC3_permease_C"/>
</dbReference>
<evidence type="ECO:0000256" key="1">
    <source>
        <dbReference type="ARBA" id="ARBA00004651"/>
    </source>
</evidence>
<evidence type="ECO:0000256" key="3">
    <source>
        <dbReference type="ARBA" id="ARBA00022692"/>
    </source>
</evidence>
<accession>A0A382NPV3</accession>
<evidence type="ECO:0000259" key="7">
    <source>
        <dbReference type="Pfam" id="PF02687"/>
    </source>
</evidence>
<comment type="subcellular location">
    <subcellularLocation>
        <location evidence="1">Cell membrane</location>
        <topology evidence="1">Multi-pass membrane protein</topology>
    </subcellularLocation>
</comment>
<keyword evidence="2" id="KW-1003">Cell membrane</keyword>
<dbReference type="AlphaFoldDB" id="A0A382NPV3"/>
<feature type="non-terminal residue" evidence="8">
    <location>
        <position position="1"/>
    </location>
</feature>
<reference evidence="8" key="1">
    <citation type="submission" date="2018-05" db="EMBL/GenBank/DDBJ databases">
        <authorList>
            <person name="Lanie J.A."/>
            <person name="Ng W.-L."/>
            <person name="Kazmierczak K.M."/>
            <person name="Andrzejewski T.M."/>
            <person name="Davidsen T.M."/>
            <person name="Wayne K.J."/>
            <person name="Tettelin H."/>
            <person name="Glass J.I."/>
            <person name="Rusch D."/>
            <person name="Podicherti R."/>
            <person name="Tsui H.-C.T."/>
            <person name="Winkler M.E."/>
        </authorList>
    </citation>
    <scope>NUCLEOTIDE SEQUENCE</scope>
</reference>
<dbReference type="Pfam" id="PF02687">
    <property type="entry name" value="FtsX"/>
    <property type="match status" value="1"/>
</dbReference>
<gene>
    <name evidence="8" type="ORF">METZ01_LOCUS314465</name>
</gene>
<keyword evidence="4 6" id="KW-1133">Transmembrane helix</keyword>
<evidence type="ECO:0000256" key="5">
    <source>
        <dbReference type="ARBA" id="ARBA00023136"/>
    </source>
</evidence>
<evidence type="ECO:0000256" key="6">
    <source>
        <dbReference type="SAM" id="Phobius"/>
    </source>
</evidence>
<dbReference type="PANTHER" id="PTHR30287:SF1">
    <property type="entry name" value="INNER MEMBRANE PROTEIN"/>
    <property type="match status" value="1"/>
</dbReference>
<dbReference type="GO" id="GO:0005886">
    <property type="term" value="C:plasma membrane"/>
    <property type="evidence" value="ECO:0007669"/>
    <property type="project" value="UniProtKB-SubCell"/>
</dbReference>
<feature type="transmembrane region" description="Helical" evidence="6">
    <location>
        <begin position="124"/>
        <end position="152"/>
    </location>
</feature>
<keyword evidence="3 6" id="KW-0812">Transmembrane</keyword>
<feature type="transmembrane region" description="Helical" evidence="6">
    <location>
        <begin position="247"/>
        <end position="269"/>
    </location>
</feature>
<feature type="transmembrane region" description="Helical" evidence="6">
    <location>
        <begin position="78"/>
        <end position="104"/>
    </location>
</feature>
<feature type="transmembrane region" description="Helical" evidence="6">
    <location>
        <begin position="173"/>
        <end position="190"/>
    </location>
</feature>
<feature type="non-terminal residue" evidence="8">
    <location>
        <position position="366"/>
    </location>
</feature>
<feature type="transmembrane region" description="Helical" evidence="6">
    <location>
        <begin position="32"/>
        <end position="57"/>
    </location>
</feature>
<feature type="transmembrane region" description="Helical" evidence="6">
    <location>
        <begin position="196"/>
        <end position="215"/>
    </location>
</feature>
<evidence type="ECO:0000256" key="2">
    <source>
        <dbReference type="ARBA" id="ARBA00022475"/>
    </source>
</evidence>
<evidence type="ECO:0000256" key="4">
    <source>
        <dbReference type="ARBA" id="ARBA00022989"/>
    </source>
</evidence>